<dbReference type="OrthoDB" id="2106430at2759"/>
<organism evidence="2 3">
    <name type="scientific">Rhizoclosmatium globosum</name>
    <dbReference type="NCBI Taxonomy" id="329046"/>
    <lineage>
        <taxon>Eukaryota</taxon>
        <taxon>Fungi</taxon>
        <taxon>Fungi incertae sedis</taxon>
        <taxon>Chytridiomycota</taxon>
        <taxon>Chytridiomycota incertae sedis</taxon>
        <taxon>Chytridiomycetes</taxon>
        <taxon>Chytridiales</taxon>
        <taxon>Chytriomycetaceae</taxon>
        <taxon>Rhizoclosmatium</taxon>
    </lineage>
</organism>
<evidence type="ECO:0000259" key="1">
    <source>
        <dbReference type="Pfam" id="PF01636"/>
    </source>
</evidence>
<name>A0A1Y2C2B2_9FUNG</name>
<evidence type="ECO:0000313" key="3">
    <source>
        <dbReference type="Proteomes" id="UP000193642"/>
    </source>
</evidence>
<dbReference type="InterPro" id="IPR011009">
    <property type="entry name" value="Kinase-like_dom_sf"/>
</dbReference>
<dbReference type="AlphaFoldDB" id="A0A1Y2C2B2"/>
<sequence length="378" mass="42518">MSLELLQSIDPSFPSTVTDTEVSARVKTLLDSFGTSFENKSGSWDISIDKTGLNSTVFVAKHSAFNEPSLVIKHTTNPYSHKAVIREHRKLGYLLERSSSPDSDFNLDDLIIPRPLGPLVSSTADLSDEASANHTPHHHVVTCLTGINGAEAMKQCKDSQDRESLIRAFARAVKKVHAWNPGSNYPYLRLDEQFNSSFDVKTFDNTKEWLHTVMETVYRPRILPRATKLAEEGDKGAIEALEWMENLDRVLKLEDTDEFWTGVNSQIVFAHGDCMLPNFLFKRNVDTKEWVVSGVLDLGDSGYGDRRLDLGCANWSIGYNAGLALDLEGKGEEEKEVEKKALGNVFLDEYGMEIPNDGASFDVFMDFYELFDFYSYDE</sequence>
<keyword evidence="3" id="KW-1185">Reference proteome</keyword>
<dbReference type="EMBL" id="MCGO01000033">
    <property type="protein sequence ID" value="ORY41017.1"/>
    <property type="molecule type" value="Genomic_DNA"/>
</dbReference>
<dbReference type="InterPro" id="IPR002575">
    <property type="entry name" value="Aminoglycoside_PTrfase"/>
</dbReference>
<evidence type="ECO:0000313" key="2">
    <source>
        <dbReference type="EMBL" id="ORY41017.1"/>
    </source>
</evidence>
<dbReference type="Gene3D" id="3.90.1200.10">
    <property type="match status" value="1"/>
</dbReference>
<dbReference type="Pfam" id="PF01636">
    <property type="entry name" value="APH"/>
    <property type="match status" value="1"/>
</dbReference>
<gene>
    <name evidence="2" type="ORF">BCR33DRAFT_827038</name>
</gene>
<dbReference type="Proteomes" id="UP000193642">
    <property type="component" value="Unassembled WGS sequence"/>
</dbReference>
<dbReference type="SUPFAM" id="SSF56112">
    <property type="entry name" value="Protein kinase-like (PK-like)"/>
    <property type="match status" value="1"/>
</dbReference>
<comment type="caution">
    <text evidence="2">The sequence shown here is derived from an EMBL/GenBank/DDBJ whole genome shotgun (WGS) entry which is preliminary data.</text>
</comment>
<proteinExistence type="predicted"/>
<feature type="domain" description="Aminoglycoside phosphotransferase" evidence="1">
    <location>
        <begin position="112"/>
        <end position="321"/>
    </location>
</feature>
<accession>A0A1Y2C2B2</accession>
<reference evidence="2 3" key="1">
    <citation type="submission" date="2016-07" db="EMBL/GenBank/DDBJ databases">
        <title>Pervasive Adenine N6-methylation of Active Genes in Fungi.</title>
        <authorList>
            <consortium name="DOE Joint Genome Institute"/>
            <person name="Mondo S.J."/>
            <person name="Dannebaum R.O."/>
            <person name="Kuo R.C."/>
            <person name="Labutti K."/>
            <person name="Haridas S."/>
            <person name="Kuo A."/>
            <person name="Salamov A."/>
            <person name="Ahrendt S.R."/>
            <person name="Lipzen A."/>
            <person name="Sullivan W."/>
            <person name="Andreopoulos W.B."/>
            <person name="Clum A."/>
            <person name="Lindquist E."/>
            <person name="Daum C."/>
            <person name="Ramamoorthy G.K."/>
            <person name="Gryganskyi A."/>
            <person name="Culley D."/>
            <person name="Magnuson J.K."/>
            <person name="James T.Y."/>
            <person name="O'Malley M.A."/>
            <person name="Stajich J.E."/>
            <person name="Spatafora J.W."/>
            <person name="Visel A."/>
            <person name="Grigoriev I.V."/>
        </authorList>
    </citation>
    <scope>NUCLEOTIDE SEQUENCE [LARGE SCALE GENOMIC DNA]</scope>
    <source>
        <strain evidence="2 3">JEL800</strain>
    </source>
</reference>
<protein>
    <recommendedName>
        <fullName evidence="1">Aminoglycoside phosphotransferase domain-containing protein</fullName>
    </recommendedName>
</protein>